<dbReference type="PIRSF" id="PIRSF001024">
    <property type="entry name" value="Alph-amyl_fung"/>
    <property type="match status" value="1"/>
</dbReference>
<feature type="region of interest" description="Disordered" evidence="17">
    <location>
        <begin position="499"/>
        <end position="530"/>
    </location>
</feature>
<sequence length="550" mass="61441">MLHSWHSLCIAIVTILIITGHHTDAATLDDWRGRTIYQVLTDRFARTKDSNADCDVVHGMYCGGSWKGIERKLDYIQGMNFDAIWISPVVAQLPQTTGWGEAYTGYWAQDLYALNDNFGTSNDLKSLIKAMHDRGMYLMLDIVVNHMGYAGEPEDVDYSVFDPFDDSKYFHSYCAVNADTNQTNVETCWLGDDIVALADLRTEDEEVQELLGNWIRGLVDEYPIDGLRIDTAVNVEPSFYPEFVKAAGVFATGETMDGDNSFVCKWADAIGSVLNYPIYYPLTRAFSSTQGNINDLTMTINTNAINCNDPTAFGLFTENHDVERFPSMTNDTALAKNLLTFNIMGDGIPIIYQGQEQHMAGVTSPWTNRSPIWTSDYDEDVDLYKHLATLIKLRKHMVAKDEKYTRQTSSVIYQDYHSFAMRKGTDGHQVITLFTNNGESSGKYKLDIRRHGYDEDTPMTEVLTCEDLKVDDKGTLVVPMDKGLPKVIVPKRLLEGSGLCGTKEHAPIRNPPPTGTSDSDPEASETGSASERRIDLISAILATLLSILLV</sequence>
<evidence type="ECO:0000313" key="21">
    <source>
        <dbReference type="Proteomes" id="UP000033647"/>
    </source>
</evidence>
<organism evidence="20 21">
    <name type="scientific">Zymoseptoria brevis</name>
    <dbReference type="NCBI Taxonomy" id="1047168"/>
    <lineage>
        <taxon>Eukaryota</taxon>
        <taxon>Fungi</taxon>
        <taxon>Dikarya</taxon>
        <taxon>Ascomycota</taxon>
        <taxon>Pezizomycotina</taxon>
        <taxon>Dothideomycetes</taxon>
        <taxon>Dothideomycetidae</taxon>
        <taxon>Mycosphaerellales</taxon>
        <taxon>Mycosphaerellaceae</taxon>
        <taxon>Zymoseptoria</taxon>
    </lineage>
</organism>
<dbReference type="SUPFAM" id="SSF51011">
    <property type="entry name" value="Glycosyl hydrolase domain"/>
    <property type="match status" value="1"/>
</dbReference>
<dbReference type="Pfam" id="PF09260">
    <property type="entry name" value="A_amylase_dom_C"/>
    <property type="match status" value="1"/>
</dbReference>
<dbReference type="Gene3D" id="2.60.40.1180">
    <property type="entry name" value="Golgi alpha-mannosidase II"/>
    <property type="match status" value="1"/>
</dbReference>
<feature type="disulfide bond" evidence="15">
    <location>
        <begin position="54"/>
        <end position="62"/>
    </location>
</feature>
<evidence type="ECO:0000313" key="20">
    <source>
        <dbReference type="EMBL" id="KJY01821.1"/>
    </source>
</evidence>
<dbReference type="InterPro" id="IPR013780">
    <property type="entry name" value="Glyco_hydro_b"/>
</dbReference>
<feature type="binding site" evidence="16">
    <location>
        <position position="146"/>
    </location>
    <ligand>
        <name>substrate</name>
    </ligand>
</feature>
<feature type="site" description="Transition state stabilizer" evidence="14">
    <location>
        <position position="321"/>
    </location>
</feature>
<evidence type="ECO:0000256" key="8">
    <source>
        <dbReference type="ARBA" id="ARBA00022837"/>
    </source>
</evidence>
<evidence type="ECO:0000256" key="18">
    <source>
        <dbReference type="SAM" id="SignalP"/>
    </source>
</evidence>
<dbReference type="SMART" id="SM00642">
    <property type="entry name" value="Aamy"/>
    <property type="match status" value="1"/>
</dbReference>
<evidence type="ECO:0000256" key="3">
    <source>
        <dbReference type="ARBA" id="ARBA00008061"/>
    </source>
</evidence>
<name>A0A0F4H017_9PEZI</name>
<keyword evidence="7" id="KW-0378">Hydrolase</keyword>
<evidence type="ECO:0000259" key="19">
    <source>
        <dbReference type="SMART" id="SM00642"/>
    </source>
</evidence>
<comment type="cofactor">
    <cofactor evidence="2">
        <name>Ca(2+)</name>
        <dbReference type="ChEBI" id="CHEBI:29108"/>
    </cofactor>
</comment>
<keyword evidence="21" id="KW-1185">Reference proteome</keyword>
<accession>A0A0F4H017</accession>
<dbReference type="InterPro" id="IPR013777">
    <property type="entry name" value="A-amylase-like"/>
</dbReference>
<dbReference type="GO" id="GO:0005509">
    <property type="term" value="F:calcium ion binding"/>
    <property type="evidence" value="ECO:0007669"/>
    <property type="project" value="InterPro"/>
</dbReference>
<evidence type="ECO:0000256" key="11">
    <source>
        <dbReference type="ARBA" id="ARBA00023277"/>
    </source>
</evidence>
<keyword evidence="5" id="KW-0479">Metal-binding</keyword>
<feature type="active site" description="Proton donor" evidence="13">
    <location>
        <position position="254"/>
    </location>
</feature>
<dbReference type="PANTHER" id="PTHR10357">
    <property type="entry name" value="ALPHA-AMYLASE FAMILY MEMBER"/>
    <property type="match status" value="1"/>
</dbReference>
<reference evidence="20 21" key="1">
    <citation type="submission" date="2015-03" db="EMBL/GenBank/DDBJ databases">
        <title>RNA-seq based gene annotation and comparative genomics of four Zymoseptoria species reveal species-specific pathogenicity related genes and transposable element activity.</title>
        <authorList>
            <person name="Grandaubert J."/>
            <person name="Bhattacharyya A."/>
            <person name="Stukenbrock E.H."/>
        </authorList>
    </citation>
    <scope>NUCLEOTIDE SEQUENCE [LARGE SCALE GENOMIC DNA]</scope>
    <source>
        <strain evidence="20 21">Zb18110</strain>
    </source>
</reference>
<evidence type="ECO:0000256" key="9">
    <source>
        <dbReference type="ARBA" id="ARBA00023157"/>
    </source>
</evidence>
<keyword evidence="12" id="KW-0326">Glycosidase</keyword>
<dbReference type="EMBL" id="LAFY01000270">
    <property type="protein sequence ID" value="KJY01821.1"/>
    <property type="molecule type" value="Genomic_DNA"/>
</dbReference>
<feature type="binding site" evidence="16">
    <location>
        <position position="228"/>
    </location>
    <ligand>
        <name>substrate</name>
    </ligand>
</feature>
<dbReference type="SUPFAM" id="SSF51445">
    <property type="entry name" value="(Trans)glycosidases"/>
    <property type="match status" value="1"/>
</dbReference>
<comment type="catalytic activity">
    <reaction evidence="1">
        <text>Endohydrolysis of (1-&gt;4)-alpha-D-glucosidic linkages in polysaccharides containing three or more (1-&gt;4)-alpha-linked D-glucose units.</text>
        <dbReference type="EC" id="3.2.1.1"/>
    </reaction>
</comment>
<dbReference type="InterPro" id="IPR017853">
    <property type="entry name" value="GH"/>
</dbReference>
<gene>
    <name evidence="20" type="ORF">TI39_contig278g00024</name>
</gene>
<feature type="disulfide bond" evidence="15">
    <location>
        <begin position="264"/>
        <end position="307"/>
    </location>
</feature>
<evidence type="ECO:0000256" key="17">
    <source>
        <dbReference type="SAM" id="MobiDB-lite"/>
    </source>
</evidence>
<dbReference type="PANTHER" id="PTHR10357:SF215">
    <property type="entry name" value="ALPHA-AMYLASE 1"/>
    <property type="match status" value="1"/>
</dbReference>
<evidence type="ECO:0000256" key="13">
    <source>
        <dbReference type="PIRSR" id="PIRSR001024-1"/>
    </source>
</evidence>
<evidence type="ECO:0000256" key="16">
    <source>
        <dbReference type="PIRSR" id="PIRSR001024-5"/>
    </source>
</evidence>
<feature type="chain" id="PRO_5002468982" description="alpha-amylase" evidence="18">
    <location>
        <begin position="26"/>
        <end position="550"/>
    </location>
</feature>
<proteinExistence type="inferred from homology"/>
<protein>
    <recommendedName>
        <fullName evidence="4">alpha-amylase</fullName>
        <ecNumber evidence="4">3.2.1.1</ecNumber>
    </recommendedName>
</protein>
<dbReference type="FunFam" id="3.20.20.80:FF:000120">
    <property type="entry name" value="Alpha-amylase A"/>
    <property type="match status" value="1"/>
</dbReference>
<keyword evidence="11" id="KW-0119">Carbohydrate metabolism</keyword>
<feature type="binding site" evidence="16">
    <location>
        <position position="107"/>
    </location>
    <ligand>
        <name>substrate</name>
    </ligand>
</feature>
<keyword evidence="6 18" id="KW-0732">Signal</keyword>
<keyword evidence="9 15" id="KW-1015">Disulfide bond</keyword>
<keyword evidence="8" id="KW-0106">Calcium</keyword>
<dbReference type="CDD" id="cd11319">
    <property type="entry name" value="AmyAc_euk_AmyA"/>
    <property type="match status" value="1"/>
</dbReference>
<feature type="disulfide bond" evidence="15">
    <location>
        <begin position="465"/>
        <end position="500"/>
    </location>
</feature>
<feature type="binding site" evidence="16">
    <location>
        <position position="258"/>
    </location>
    <ligand>
        <name>substrate</name>
    </ligand>
</feature>
<comment type="similarity">
    <text evidence="3">Belongs to the glycosyl hydrolase 13 family.</text>
</comment>
<feature type="signal peptide" evidence="18">
    <location>
        <begin position="1"/>
        <end position="25"/>
    </location>
</feature>
<feature type="active site" description="Nucleophile" evidence="13">
    <location>
        <position position="230"/>
    </location>
</feature>
<dbReference type="GO" id="GO:0016052">
    <property type="term" value="P:carbohydrate catabolic process"/>
    <property type="evidence" value="ECO:0007669"/>
    <property type="project" value="InterPro"/>
</dbReference>
<evidence type="ECO:0000256" key="10">
    <source>
        <dbReference type="ARBA" id="ARBA00023180"/>
    </source>
</evidence>
<evidence type="ECO:0000256" key="12">
    <source>
        <dbReference type="ARBA" id="ARBA00023295"/>
    </source>
</evidence>
<dbReference type="InterPro" id="IPR006047">
    <property type="entry name" value="GH13_cat_dom"/>
</dbReference>
<feature type="binding site" evidence="16">
    <location>
        <position position="321"/>
    </location>
    <ligand>
        <name>substrate</name>
    </ligand>
</feature>
<dbReference type="InterPro" id="IPR015340">
    <property type="entry name" value="A_amylase_C_dom"/>
</dbReference>
<evidence type="ECO:0000256" key="5">
    <source>
        <dbReference type="ARBA" id="ARBA00022723"/>
    </source>
</evidence>
<dbReference type="EC" id="3.2.1.1" evidence="4"/>
<dbReference type="Pfam" id="PF00128">
    <property type="entry name" value="Alpha-amylase"/>
    <property type="match status" value="1"/>
</dbReference>
<feature type="disulfide bond" evidence="15">
    <location>
        <begin position="174"/>
        <end position="188"/>
    </location>
</feature>
<feature type="binding site" evidence="16">
    <location>
        <position position="369"/>
    </location>
    <ligand>
        <name>substrate</name>
    </ligand>
</feature>
<dbReference type="OrthoDB" id="204980at2759"/>
<evidence type="ECO:0000256" key="15">
    <source>
        <dbReference type="PIRSR" id="PIRSR001024-4"/>
    </source>
</evidence>
<evidence type="ECO:0000256" key="6">
    <source>
        <dbReference type="ARBA" id="ARBA00022729"/>
    </source>
</evidence>
<evidence type="ECO:0000256" key="14">
    <source>
        <dbReference type="PIRSR" id="PIRSR001024-2"/>
    </source>
</evidence>
<evidence type="ECO:0000256" key="1">
    <source>
        <dbReference type="ARBA" id="ARBA00000548"/>
    </source>
</evidence>
<dbReference type="STRING" id="1047168.A0A0F4H017"/>
<dbReference type="Gene3D" id="3.20.20.80">
    <property type="entry name" value="Glycosidases"/>
    <property type="match status" value="1"/>
</dbReference>
<evidence type="ECO:0000256" key="7">
    <source>
        <dbReference type="ARBA" id="ARBA00022801"/>
    </source>
</evidence>
<evidence type="ECO:0000256" key="2">
    <source>
        <dbReference type="ARBA" id="ARBA00001913"/>
    </source>
</evidence>
<dbReference type="AlphaFoldDB" id="A0A0F4H017"/>
<comment type="caution">
    <text evidence="20">The sequence shown here is derived from an EMBL/GenBank/DDBJ whole genome shotgun (WGS) entry which is preliminary data.</text>
</comment>
<dbReference type="GO" id="GO:0004556">
    <property type="term" value="F:alpha-amylase activity"/>
    <property type="evidence" value="ECO:0007669"/>
    <property type="project" value="UniProtKB-EC"/>
</dbReference>
<keyword evidence="10" id="KW-0325">Glycoprotein</keyword>
<dbReference type="Proteomes" id="UP000033647">
    <property type="component" value="Unassembled WGS sequence"/>
</dbReference>
<evidence type="ECO:0000256" key="4">
    <source>
        <dbReference type="ARBA" id="ARBA00012595"/>
    </source>
</evidence>
<feature type="domain" description="Glycosyl hydrolase family 13 catalytic" evidence="19">
    <location>
        <begin position="38"/>
        <end position="394"/>
    </location>
</feature>